<dbReference type="InterPro" id="IPR036875">
    <property type="entry name" value="Znf_CCHC_sf"/>
</dbReference>
<dbReference type="EMBL" id="AL606695">
    <property type="protein sequence ID" value="CAD41274.2"/>
    <property type="molecule type" value="Genomic_DNA"/>
</dbReference>
<reference evidence="6" key="2">
    <citation type="journal article" date="2008" name="Nucleic Acids Res.">
        <title>The rice annotation project database (RAP-DB): 2008 update.</title>
        <authorList>
            <consortium name="The rice annotation project (RAP)"/>
        </authorList>
    </citation>
    <scope>GENOME REANNOTATION</scope>
    <source>
        <strain evidence="6">cv. Nipponbare</strain>
    </source>
</reference>
<keyword evidence="1" id="KW-0862">Zinc</keyword>
<feature type="region of interest" description="Disordered" evidence="3">
    <location>
        <begin position="110"/>
        <end position="138"/>
    </location>
</feature>
<evidence type="ECO:0000256" key="1">
    <source>
        <dbReference type="PROSITE-ProRule" id="PRU00047"/>
    </source>
</evidence>
<gene>
    <name evidence="5" type="primary">OSJNBb0103I08.13</name>
</gene>
<dbReference type="GO" id="GO:0003676">
    <property type="term" value="F:nucleic acid binding"/>
    <property type="evidence" value="ECO:0007669"/>
    <property type="project" value="InterPro"/>
</dbReference>
<dbReference type="SUPFAM" id="SSF57756">
    <property type="entry name" value="Retrovirus zinc finger-like domains"/>
    <property type="match status" value="1"/>
</dbReference>
<dbReference type="GO" id="GO:0008270">
    <property type="term" value="F:zinc ion binding"/>
    <property type="evidence" value="ECO:0007669"/>
    <property type="project" value="UniProtKB-KW"/>
</dbReference>
<dbReference type="Gene3D" id="4.10.60.10">
    <property type="entry name" value="Zinc finger, CCHC-type"/>
    <property type="match status" value="1"/>
</dbReference>
<evidence type="ECO:0000259" key="4">
    <source>
        <dbReference type="PROSITE" id="PS50158"/>
    </source>
</evidence>
<dbReference type="Pfam" id="PF14223">
    <property type="entry name" value="Retrotran_gag_2"/>
    <property type="match status" value="1"/>
</dbReference>
<keyword evidence="1" id="KW-0479">Metal-binding</keyword>
<feature type="coiled-coil region" evidence="2">
    <location>
        <begin position="226"/>
        <end position="253"/>
    </location>
</feature>
<protein>
    <submittedName>
        <fullName evidence="5">OSJNBb0103I08.13 protein</fullName>
    </submittedName>
</protein>
<keyword evidence="1" id="KW-0863">Zinc-finger</keyword>
<dbReference type="SMART" id="SM00343">
    <property type="entry name" value="ZnF_C2HC"/>
    <property type="match status" value="2"/>
</dbReference>
<keyword evidence="2" id="KW-0175">Coiled coil</keyword>
<sequence length="437" mass="48960">MASRDIVHTGGDPPMFDGTNYAQWKIHMISYFTAMSPKIWWIVDVGFSHALDDHAPTSGQDKCLHLDAQATNALFCGLSDDMFNEVCNLKSAHAMWVKLKEKYEVPTLVENGCTQESMSGEDSTSSSDDEELPIPSTSPHCLMTNCKNEVKNDSLDSIIENTCVVDDGGDDDEPSYDDLFNILREATSSCSTSKASVSTSCDDLLDVPCSSSIDENSCSSSSMYIVANLVEENKQLQAQVKDLKEDLDRSYKGKNTLDEILSKQKSTNDKCGLGFHRKENAKKTRHMPRYARKHAYLRNDGKKNVSKNHPHITCFGCHEKGHFASVCANMKDEKCNFKLRQTGKKQDKTTSHRGQNLTCYNCRKKGHIGKNCPIGNTPKPNIIFDDYVLRKNRQGNVFARYVGLPRLAPRRRTIWVPRILVTNIDGPNFVGDQNVPK</sequence>
<dbReference type="AlphaFoldDB" id="Q7XUJ0"/>
<proteinExistence type="predicted"/>
<accession>Q7XUJ0</accession>
<evidence type="ECO:0000256" key="2">
    <source>
        <dbReference type="SAM" id="Coils"/>
    </source>
</evidence>
<feature type="compositionally biased region" description="Low complexity" evidence="3">
    <location>
        <begin position="116"/>
        <end position="126"/>
    </location>
</feature>
<organism evidence="5 6">
    <name type="scientific">Oryza sativa subsp. japonica</name>
    <name type="common">Rice</name>
    <dbReference type="NCBI Taxonomy" id="39947"/>
    <lineage>
        <taxon>Eukaryota</taxon>
        <taxon>Viridiplantae</taxon>
        <taxon>Streptophyta</taxon>
        <taxon>Embryophyta</taxon>
        <taxon>Tracheophyta</taxon>
        <taxon>Spermatophyta</taxon>
        <taxon>Magnoliopsida</taxon>
        <taxon>Liliopsida</taxon>
        <taxon>Poales</taxon>
        <taxon>Poaceae</taxon>
        <taxon>BOP clade</taxon>
        <taxon>Oryzoideae</taxon>
        <taxon>Oryzeae</taxon>
        <taxon>Oryzinae</taxon>
        <taxon>Oryza</taxon>
        <taxon>Oryza sativa</taxon>
    </lineage>
</organism>
<dbReference type="InterPro" id="IPR001878">
    <property type="entry name" value="Znf_CCHC"/>
</dbReference>
<dbReference type="Pfam" id="PF00098">
    <property type="entry name" value="zf-CCHC"/>
    <property type="match status" value="1"/>
</dbReference>
<evidence type="ECO:0000313" key="6">
    <source>
        <dbReference type="Proteomes" id="UP000000763"/>
    </source>
</evidence>
<feature type="domain" description="CCHC-type" evidence="4">
    <location>
        <begin position="359"/>
        <end position="373"/>
    </location>
</feature>
<evidence type="ECO:0000256" key="3">
    <source>
        <dbReference type="SAM" id="MobiDB-lite"/>
    </source>
</evidence>
<dbReference type="PROSITE" id="PS50158">
    <property type="entry name" value="ZF_CCHC"/>
    <property type="match status" value="1"/>
</dbReference>
<evidence type="ECO:0000313" key="5">
    <source>
        <dbReference type="EMBL" id="CAD41274.2"/>
    </source>
</evidence>
<dbReference type="Proteomes" id="UP000000763">
    <property type="component" value="Chromosome 4"/>
</dbReference>
<reference evidence="6" key="1">
    <citation type="journal article" date="2005" name="Nature">
        <title>The map-based sequence of the rice genome.</title>
        <authorList>
            <consortium name="International rice genome sequencing project (IRGSP)"/>
            <person name="Matsumoto T."/>
            <person name="Wu J."/>
            <person name="Kanamori H."/>
            <person name="Katayose Y."/>
            <person name="Fujisawa M."/>
            <person name="Namiki N."/>
            <person name="Mizuno H."/>
            <person name="Yamamoto K."/>
            <person name="Antonio B.A."/>
            <person name="Baba T."/>
            <person name="Sakata K."/>
            <person name="Nagamura Y."/>
            <person name="Aoki H."/>
            <person name="Arikawa K."/>
            <person name="Arita K."/>
            <person name="Bito T."/>
            <person name="Chiden Y."/>
            <person name="Fujitsuka N."/>
            <person name="Fukunaka R."/>
            <person name="Hamada M."/>
            <person name="Harada C."/>
            <person name="Hayashi A."/>
            <person name="Hijishita S."/>
            <person name="Honda M."/>
            <person name="Hosokawa S."/>
            <person name="Ichikawa Y."/>
            <person name="Idonuma A."/>
            <person name="Iijima M."/>
            <person name="Ikeda M."/>
            <person name="Ikeno M."/>
            <person name="Ito K."/>
            <person name="Ito S."/>
            <person name="Ito T."/>
            <person name="Ito Y."/>
            <person name="Ito Y."/>
            <person name="Iwabuchi A."/>
            <person name="Kamiya K."/>
            <person name="Karasawa W."/>
            <person name="Kurita K."/>
            <person name="Katagiri S."/>
            <person name="Kikuta A."/>
            <person name="Kobayashi H."/>
            <person name="Kobayashi N."/>
            <person name="Machita K."/>
            <person name="Maehara T."/>
            <person name="Masukawa M."/>
            <person name="Mizubayashi T."/>
            <person name="Mukai Y."/>
            <person name="Nagasaki H."/>
            <person name="Nagata Y."/>
            <person name="Naito S."/>
            <person name="Nakashima M."/>
            <person name="Nakama Y."/>
            <person name="Nakamichi Y."/>
            <person name="Nakamura M."/>
            <person name="Meguro A."/>
            <person name="Negishi M."/>
            <person name="Ohta I."/>
            <person name="Ohta T."/>
            <person name="Okamoto M."/>
            <person name="Ono N."/>
            <person name="Saji S."/>
            <person name="Sakaguchi M."/>
            <person name="Sakai K."/>
            <person name="Shibata M."/>
            <person name="Shimokawa T."/>
            <person name="Song J."/>
            <person name="Takazaki Y."/>
            <person name="Terasawa K."/>
            <person name="Tsugane M."/>
            <person name="Tsuji K."/>
            <person name="Ueda S."/>
            <person name="Waki K."/>
            <person name="Yamagata H."/>
            <person name="Yamamoto M."/>
            <person name="Yamamoto S."/>
            <person name="Yamane H."/>
            <person name="Yoshiki S."/>
            <person name="Yoshihara R."/>
            <person name="Yukawa K."/>
            <person name="Zhong H."/>
            <person name="Yano M."/>
            <person name="Yuan Q."/>
            <person name="Ouyang S."/>
            <person name="Liu J."/>
            <person name="Jones K.M."/>
            <person name="Gansberger K."/>
            <person name="Moffat K."/>
            <person name="Hill J."/>
            <person name="Bera J."/>
            <person name="Fadrosh D."/>
            <person name="Jin S."/>
            <person name="Johri S."/>
            <person name="Kim M."/>
            <person name="Overton L."/>
            <person name="Reardon M."/>
            <person name="Tsitrin T."/>
            <person name="Vuong H."/>
            <person name="Weaver B."/>
            <person name="Ciecko A."/>
            <person name="Tallon L."/>
            <person name="Jackson J."/>
            <person name="Pai G."/>
            <person name="Aken S.V."/>
            <person name="Utterback T."/>
            <person name="Reidmuller S."/>
            <person name="Feldblyum T."/>
            <person name="Hsiao J."/>
            <person name="Zismann V."/>
            <person name="Iobst S."/>
            <person name="de Vazeille A.R."/>
            <person name="Buell C.R."/>
            <person name="Ying K."/>
            <person name="Li Y."/>
            <person name="Lu T."/>
            <person name="Huang Y."/>
            <person name="Zhao Q."/>
            <person name="Feng Q."/>
            <person name="Zhang L."/>
            <person name="Zhu J."/>
            <person name="Weng Q."/>
            <person name="Mu J."/>
            <person name="Lu Y."/>
            <person name="Fan D."/>
            <person name="Liu Y."/>
            <person name="Guan J."/>
            <person name="Zhang Y."/>
            <person name="Yu S."/>
            <person name="Liu X."/>
            <person name="Zhang Y."/>
            <person name="Hong G."/>
            <person name="Han B."/>
            <person name="Choisne N."/>
            <person name="Demange N."/>
            <person name="Orjeda G."/>
            <person name="Samain S."/>
            <person name="Cattolico L."/>
            <person name="Pelletier E."/>
            <person name="Couloux A."/>
            <person name="Segurens B."/>
            <person name="Wincker P."/>
            <person name="D'Hont A."/>
            <person name="Scarpelli C."/>
            <person name="Weissenbach J."/>
            <person name="Salanoubat M."/>
            <person name="Quetier F."/>
            <person name="Yu Y."/>
            <person name="Kim H.R."/>
            <person name="Rambo T."/>
            <person name="Currie J."/>
            <person name="Collura K."/>
            <person name="Luo M."/>
            <person name="Yang T."/>
            <person name="Ammiraju J.S.S."/>
            <person name="Engler F."/>
            <person name="Soderlund C."/>
            <person name="Wing R.A."/>
            <person name="Palmer L.E."/>
            <person name="de la Bastide M."/>
            <person name="Spiegel L."/>
            <person name="Nascimento L."/>
            <person name="Zutavern T."/>
            <person name="O'Shaughnessy A."/>
            <person name="Dike S."/>
            <person name="Dedhia N."/>
            <person name="Preston R."/>
            <person name="Balija V."/>
            <person name="McCombie W.R."/>
            <person name="Chow T."/>
            <person name="Chen H."/>
            <person name="Chung M."/>
            <person name="Chen C."/>
            <person name="Shaw J."/>
            <person name="Wu H."/>
            <person name="Hsiao K."/>
            <person name="Chao Y."/>
            <person name="Chu M."/>
            <person name="Cheng C."/>
            <person name="Hour A."/>
            <person name="Lee P."/>
            <person name="Lin S."/>
            <person name="Lin Y."/>
            <person name="Liou J."/>
            <person name="Liu S."/>
            <person name="Hsing Y."/>
            <person name="Raghuvanshi S."/>
            <person name="Mohanty A."/>
            <person name="Bharti A.K."/>
            <person name="Gaur A."/>
            <person name="Gupta V."/>
            <person name="Kumar D."/>
            <person name="Ravi V."/>
            <person name="Vij S."/>
            <person name="Kapur A."/>
            <person name="Khurana P."/>
            <person name="Khurana P."/>
            <person name="Khurana J.P."/>
            <person name="Tyagi A.K."/>
            <person name="Gaikwad K."/>
            <person name="Singh A."/>
            <person name="Dalal V."/>
            <person name="Srivastava S."/>
            <person name="Dixit A."/>
            <person name="Pal A.K."/>
            <person name="Ghazi I.A."/>
            <person name="Yadav M."/>
            <person name="Pandit A."/>
            <person name="Bhargava A."/>
            <person name="Sureshbabu K."/>
            <person name="Batra K."/>
            <person name="Sharma T.R."/>
            <person name="Mohapatra T."/>
            <person name="Singh N.K."/>
            <person name="Messing J."/>
            <person name="Nelson A.B."/>
            <person name="Fuks G."/>
            <person name="Kavchok S."/>
            <person name="Keizer G."/>
            <person name="Linton E."/>
            <person name="Llaca V."/>
            <person name="Song R."/>
            <person name="Tanyolac B."/>
            <person name="Young S."/>
            <person name="Ho-Il K."/>
            <person name="Hahn J.H."/>
            <person name="Sangsakoo G."/>
            <person name="Vanavichit A."/>
            <person name="de Mattos Luiz.A.T."/>
            <person name="Zimmer P.D."/>
            <person name="Malone G."/>
            <person name="Dellagostin O."/>
            <person name="de Oliveira A.C."/>
            <person name="Bevan M."/>
            <person name="Bancroft I."/>
            <person name="Minx P."/>
            <person name="Cordum H."/>
            <person name="Wilson R."/>
            <person name="Cheng Z."/>
            <person name="Jin W."/>
            <person name="Jiang J."/>
            <person name="Leong S.A."/>
            <person name="Iwama H."/>
            <person name="Gojobori T."/>
            <person name="Itoh T."/>
            <person name="Niimura Y."/>
            <person name="Fujii Y."/>
            <person name="Habara T."/>
            <person name="Sakai H."/>
            <person name="Sato Y."/>
            <person name="Wilson G."/>
            <person name="Kumar K."/>
            <person name="McCouch S."/>
            <person name="Juretic N."/>
            <person name="Hoen D."/>
            <person name="Wright S."/>
            <person name="Bruskiewich R."/>
            <person name="Bureau T."/>
            <person name="Miyao A."/>
            <person name="Hirochika H."/>
            <person name="Nishikawa T."/>
            <person name="Kadowaki K."/>
            <person name="Sugiura M."/>
            <person name="Burr B."/>
            <person name="Sasaki T."/>
        </authorList>
    </citation>
    <scope>NUCLEOTIDE SEQUENCE [LARGE SCALE GENOMIC DNA]</scope>
    <source>
        <strain evidence="6">cv. Nipponbare</strain>
    </source>
</reference>
<name>Q7XUJ0_ORYSJ</name>